<dbReference type="CDD" id="cd03413">
    <property type="entry name" value="CbiK_C"/>
    <property type="match status" value="1"/>
</dbReference>
<keyword evidence="1" id="KW-0456">Lyase</keyword>
<protein>
    <submittedName>
        <fullName evidence="1">Sirohydrochlorin cobaltochelatase</fullName>
        <ecNumber evidence="1">4.99.1.3</ecNumber>
    </submittedName>
</protein>
<dbReference type="RefSeq" id="WP_055250420.1">
    <property type="nucleotide sequence ID" value="NZ_CABIXX010000003.1"/>
</dbReference>
<dbReference type="InterPro" id="IPR010388">
    <property type="entry name" value="Anaerobic_Co-chelatase"/>
</dbReference>
<dbReference type="PIRSF" id="PIRSF033579">
    <property type="entry name" value="Anaer_Co_chel"/>
    <property type="match status" value="1"/>
</dbReference>
<dbReference type="PROSITE" id="PS51318">
    <property type="entry name" value="TAT"/>
    <property type="match status" value="1"/>
</dbReference>
<dbReference type="GO" id="GO:0016852">
    <property type="term" value="F:sirohydrochlorin cobaltochelatase activity"/>
    <property type="evidence" value="ECO:0007669"/>
    <property type="project" value="UniProtKB-EC"/>
</dbReference>
<dbReference type="Pfam" id="PF06180">
    <property type="entry name" value="CbiK"/>
    <property type="match status" value="1"/>
</dbReference>
<dbReference type="AlphaFoldDB" id="A0A174IFG0"/>
<name>A0A174IFG0_9ACTN</name>
<evidence type="ECO:0000313" key="2">
    <source>
        <dbReference type="Proteomes" id="UP000095454"/>
    </source>
</evidence>
<dbReference type="CDD" id="cd03412">
    <property type="entry name" value="CbiK_N"/>
    <property type="match status" value="1"/>
</dbReference>
<dbReference type="InterPro" id="IPR006311">
    <property type="entry name" value="TAT_signal"/>
</dbReference>
<dbReference type="SUPFAM" id="SSF53800">
    <property type="entry name" value="Chelatase"/>
    <property type="match status" value="1"/>
</dbReference>
<sequence>MSDQMSRRGFMGAAATGAVALAGVALAGCSSTSASSEKSSEKEMAVKPVILVTSFGTSYNDSRHITIGAIEDAIREKYWQDYDIRRAFTAQIIIDKLKKRDGITIDNMTEALDRCVEDGVKEIVVQPTHLMAGLEYADVKDELDKYADKFDKISLGDPLLTSDDDYKKVAAAIKENMASFDDGKTALCLMGHGTEADSNADYAKMQEVFKNEGLTQFFVGTVEAEPTCEDVIAAASAAGYKKAVLAPFMVVAGDHANNDMADETDPDSWAAKFVAAGFEVTCLLQGLGQNAAVDDIYVSHVDDAIAKL</sequence>
<dbReference type="Proteomes" id="UP000095454">
    <property type="component" value="Unassembled WGS sequence"/>
</dbReference>
<gene>
    <name evidence="1" type="primary">cbiK</name>
    <name evidence="1" type="ORF">ERS852514_00313</name>
</gene>
<organism evidence="1 2">
    <name type="scientific">Collinsella aerofaciens</name>
    <dbReference type="NCBI Taxonomy" id="74426"/>
    <lineage>
        <taxon>Bacteria</taxon>
        <taxon>Bacillati</taxon>
        <taxon>Actinomycetota</taxon>
        <taxon>Coriobacteriia</taxon>
        <taxon>Coriobacteriales</taxon>
        <taxon>Coriobacteriaceae</taxon>
        <taxon>Collinsella</taxon>
    </lineage>
</organism>
<dbReference type="PROSITE" id="PS51257">
    <property type="entry name" value="PROKAR_LIPOPROTEIN"/>
    <property type="match status" value="1"/>
</dbReference>
<dbReference type="EMBL" id="CZAQ01000003">
    <property type="protein sequence ID" value="CUO85944.1"/>
    <property type="molecule type" value="Genomic_DNA"/>
</dbReference>
<dbReference type="PANTHER" id="PTHR33542:SF3">
    <property type="entry name" value="SIROHYDROCHLORIN FERROCHELATASE, CHLOROPLASTIC"/>
    <property type="match status" value="1"/>
</dbReference>
<dbReference type="GO" id="GO:0019251">
    <property type="term" value="P:anaerobic cobalamin biosynthetic process"/>
    <property type="evidence" value="ECO:0007669"/>
    <property type="project" value="InterPro"/>
</dbReference>
<dbReference type="Gene3D" id="3.40.50.1400">
    <property type="match status" value="2"/>
</dbReference>
<dbReference type="EC" id="4.99.1.3" evidence="1"/>
<dbReference type="PANTHER" id="PTHR33542">
    <property type="entry name" value="SIROHYDROCHLORIN FERROCHELATASE, CHLOROPLASTIC"/>
    <property type="match status" value="1"/>
</dbReference>
<dbReference type="InterPro" id="IPR050963">
    <property type="entry name" value="Sirohydro_Cobaltochel/CbiX"/>
</dbReference>
<evidence type="ECO:0000313" key="1">
    <source>
        <dbReference type="EMBL" id="CUO85944.1"/>
    </source>
</evidence>
<proteinExistence type="predicted"/>
<reference evidence="1 2" key="1">
    <citation type="submission" date="2015-09" db="EMBL/GenBank/DDBJ databases">
        <authorList>
            <consortium name="Pathogen Informatics"/>
        </authorList>
    </citation>
    <scope>NUCLEOTIDE SEQUENCE [LARGE SCALE GENOMIC DNA]</scope>
    <source>
        <strain evidence="1 2">2789STDY5834902</strain>
    </source>
</reference>
<accession>A0A174IFG0</accession>